<organism evidence="2 3">
    <name type="scientific">Pestalotiopsis fici (strain W106-1 / CGMCC3.15140)</name>
    <dbReference type="NCBI Taxonomy" id="1229662"/>
    <lineage>
        <taxon>Eukaryota</taxon>
        <taxon>Fungi</taxon>
        <taxon>Dikarya</taxon>
        <taxon>Ascomycota</taxon>
        <taxon>Pezizomycotina</taxon>
        <taxon>Sordariomycetes</taxon>
        <taxon>Xylariomycetidae</taxon>
        <taxon>Amphisphaeriales</taxon>
        <taxon>Sporocadaceae</taxon>
        <taxon>Pestalotiopsis</taxon>
    </lineage>
</organism>
<name>W3X6A8_PESFW</name>
<evidence type="ECO:0000313" key="3">
    <source>
        <dbReference type="Proteomes" id="UP000030651"/>
    </source>
</evidence>
<feature type="compositionally biased region" description="Basic and acidic residues" evidence="1">
    <location>
        <begin position="233"/>
        <end position="247"/>
    </location>
</feature>
<proteinExistence type="predicted"/>
<evidence type="ECO:0000256" key="1">
    <source>
        <dbReference type="SAM" id="MobiDB-lite"/>
    </source>
</evidence>
<dbReference type="EMBL" id="KI912113">
    <property type="protein sequence ID" value="ETS80922.1"/>
    <property type="molecule type" value="Genomic_DNA"/>
</dbReference>
<evidence type="ECO:0000313" key="2">
    <source>
        <dbReference type="EMBL" id="ETS80922.1"/>
    </source>
</evidence>
<dbReference type="RefSeq" id="XP_007835223.1">
    <property type="nucleotide sequence ID" value="XM_007837032.1"/>
</dbReference>
<gene>
    <name evidence="2" type="ORF">PFICI_08451</name>
</gene>
<feature type="compositionally biased region" description="Low complexity" evidence="1">
    <location>
        <begin position="100"/>
        <end position="109"/>
    </location>
</feature>
<reference evidence="3" key="1">
    <citation type="journal article" date="2015" name="BMC Genomics">
        <title>Genomic and transcriptomic analysis of the endophytic fungus Pestalotiopsis fici reveals its lifestyle and high potential for synthesis of natural products.</title>
        <authorList>
            <person name="Wang X."/>
            <person name="Zhang X."/>
            <person name="Liu L."/>
            <person name="Xiang M."/>
            <person name="Wang W."/>
            <person name="Sun X."/>
            <person name="Che Y."/>
            <person name="Guo L."/>
            <person name="Liu G."/>
            <person name="Guo L."/>
            <person name="Wang C."/>
            <person name="Yin W.B."/>
            <person name="Stadler M."/>
            <person name="Zhang X."/>
            <person name="Liu X."/>
        </authorList>
    </citation>
    <scope>NUCLEOTIDE SEQUENCE [LARGE SCALE GENOMIC DNA]</scope>
    <source>
        <strain evidence="3">W106-1 / CGMCC3.15140</strain>
    </source>
</reference>
<dbReference type="KEGG" id="pfy:PFICI_08451"/>
<dbReference type="AlphaFoldDB" id="W3X6A8"/>
<dbReference type="GeneID" id="19273464"/>
<accession>W3X6A8</accession>
<feature type="region of interest" description="Disordered" evidence="1">
    <location>
        <begin position="219"/>
        <end position="247"/>
    </location>
</feature>
<protein>
    <submittedName>
        <fullName evidence="2">Uncharacterized protein</fullName>
    </submittedName>
</protein>
<keyword evidence="3" id="KW-1185">Reference proteome</keyword>
<feature type="region of interest" description="Disordered" evidence="1">
    <location>
        <begin position="152"/>
        <end position="175"/>
    </location>
</feature>
<sequence>MDDQHEENKKLSTCHVNSPVPLSDLQPHCPALFKIRRRRPQLLGCHDQEAARSISCEAAPIGSFSTTRGSASQTCDGTETCAVETKRLGAADACLDGAQSSSSTSGSEASDNDADPHDGANNKTPNTVPRDIGLRPSMLTAFWSDSKINRRRNRRQALTEGSPLSRGGFTRLSDRFVPSREPSSLIADRFRTVKDSHRLSTSERIVRNEAALPDPFISRSQRFAAARTIPRGSHSDGSDRRNGEPND</sequence>
<dbReference type="InParanoid" id="W3X6A8"/>
<dbReference type="Proteomes" id="UP000030651">
    <property type="component" value="Unassembled WGS sequence"/>
</dbReference>
<dbReference type="HOGENOM" id="CLU_1124881_0_0_1"/>
<feature type="region of interest" description="Disordered" evidence="1">
    <location>
        <begin position="96"/>
        <end position="133"/>
    </location>
</feature>